<keyword evidence="2" id="KW-1185">Reference proteome</keyword>
<name>A0ACC3D418_9PEZI</name>
<reference evidence="1" key="1">
    <citation type="submission" date="2024-09" db="EMBL/GenBank/DDBJ databases">
        <title>Black Yeasts Isolated from many extreme environments.</title>
        <authorList>
            <person name="Coleine C."/>
            <person name="Stajich J.E."/>
            <person name="Selbmann L."/>
        </authorList>
    </citation>
    <scope>NUCLEOTIDE SEQUENCE</scope>
    <source>
        <strain evidence="1">CCFEE 5737</strain>
    </source>
</reference>
<evidence type="ECO:0000313" key="1">
    <source>
        <dbReference type="EMBL" id="KAK3061455.1"/>
    </source>
</evidence>
<sequence length="160" mass="18487">RWGVSGNEDTVTSRKTRFGDAYLTRLGVGDRAYTKKGTDFSAARTTEDWEEVRLKKQLKDLEEKIDRVESAAKERSSGRRDKSKPALVKRELEQLLDYKRRQLRDLETGEGRAKEGQSLKSVEEDIGIVREQIEGLEQHLRSRQDVLADLRRQIDAEKAR</sequence>
<feature type="non-terminal residue" evidence="1">
    <location>
        <position position="1"/>
    </location>
</feature>
<dbReference type="EMBL" id="JAWDJW010007835">
    <property type="protein sequence ID" value="KAK3061455.1"/>
    <property type="molecule type" value="Genomic_DNA"/>
</dbReference>
<proteinExistence type="predicted"/>
<comment type="caution">
    <text evidence="1">The sequence shown here is derived from an EMBL/GenBank/DDBJ whole genome shotgun (WGS) entry which is preliminary data.</text>
</comment>
<accession>A0ACC3D418</accession>
<gene>
    <name evidence="1" type="primary">END3</name>
    <name evidence="1" type="ORF">LTS18_006245</name>
</gene>
<dbReference type="Proteomes" id="UP001186974">
    <property type="component" value="Unassembled WGS sequence"/>
</dbReference>
<evidence type="ECO:0000313" key="2">
    <source>
        <dbReference type="Proteomes" id="UP001186974"/>
    </source>
</evidence>
<organism evidence="1 2">
    <name type="scientific">Coniosporium uncinatum</name>
    <dbReference type="NCBI Taxonomy" id="93489"/>
    <lineage>
        <taxon>Eukaryota</taxon>
        <taxon>Fungi</taxon>
        <taxon>Dikarya</taxon>
        <taxon>Ascomycota</taxon>
        <taxon>Pezizomycotina</taxon>
        <taxon>Dothideomycetes</taxon>
        <taxon>Dothideomycetes incertae sedis</taxon>
        <taxon>Coniosporium</taxon>
    </lineage>
</organism>
<protein>
    <submittedName>
        <fullName evidence="1">Endocytosis defective- protein</fullName>
    </submittedName>
</protein>